<dbReference type="EMBL" id="AEDD01000001">
    <property type="protein sequence ID" value="EFM12558.1"/>
    <property type="molecule type" value="Genomic_DNA"/>
</dbReference>
<dbReference type="NCBIfam" id="TIGR01178">
    <property type="entry name" value="ade"/>
    <property type="match status" value="1"/>
</dbReference>
<dbReference type="PANTHER" id="PTHR11113">
    <property type="entry name" value="N-ACETYLGLUCOSAMINE-6-PHOSPHATE DEACETYLASE"/>
    <property type="match status" value="1"/>
</dbReference>
<dbReference type="Pfam" id="PF01979">
    <property type="entry name" value="Amidohydro_1"/>
    <property type="match status" value="1"/>
</dbReference>
<comment type="cofactor">
    <cofactor evidence="1 8">
        <name>Mn(2+)</name>
        <dbReference type="ChEBI" id="CHEBI:29035"/>
    </cofactor>
</comment>
<dbReference type="FunFam" id="3.20.20.140:FF:000016">
    <property type="entry name" value="Adenine deaminase"/>
    <property type="match status" value="1"/>
</dbReference>
<gene>
    <name evidence="8" type="primary">ade</name>
    <name evidence="11" type="ORF">PaecuDRAFT_0069</name>
</gene>
<accession>E0I4M7</accession>
<dbReference type="InterPro" id="IPR011059">
    <property type="entry name" value="Metal-dep_hydrolase_composite"/>
</dbReference>
<evidence type="ECO:0000313" key="11">
    <source>
        <dbReference type="EMBL" id="EFM12558.1"/>
    </source>
</evidence>
<dbReference type="Pfam" id="PF13382">
    <property type="entry name" value="Adenine_deam_C"/>
    <property type="match status" value="1"/>
</dbReference>
<feature type="domain" description="Adenine deaminase C-terminal" evidence="10">
    <location>
        <begin position="409"/>
        <end position="574"/>
    </location>
</feature>
<evidence type="ECO:0000256" key="8">
    <source>
        <dbReference type="HAMAP-Rule" id="MF_01518"/>
    </source>
</evidence>
<comment type="catalytic activity">
    <reaction evidence="6 8">
        <text>adenine + H2O + H(+) = hypoxanthine + NH4(+)</text>
        <dbReference type="Rhea" id="RHEA:23688"/>
        <dbReference type="ChEBI" id="CHEBI:15377"/>
        <dbReference type="ChEBI" id="CHEBI:15378"/>
        <dbReference type="ChEBI" id="CHEBI:16708"/>
        <dbReference type="ChEBI" id="CHEBI:17368"/>
        <dbReference type="ChEBI" id="CHEBI:28938"/>
        <dbReference type="EC" id="3.5.4.2"/>
    </reaction>
</comment>
<dbReference type="InterPro" id="IPR032466">
    <property type="entry name" value="Metal_Hydrolase"/>
</dbReference>
<dbReference type="Gene3D" id="2.30.40.10">
    <property type="entry name" value="Urease, subunit C, domain 1"/>
    <property type="match status" value="1"/>
</dbReference>
<evidence type="ECO:0000313" key="12">
    <source>
        <dbReference type="Proteomes" id="UP000005387"/>
    </source>
</evidence>
<dbReference type="PANTHER" id="PTHR11113:SF2">
    <property type="entry name" value="ADENINE DEAMINASE"/>
    <property type="match status" value="1"/>
</dbReference>
<dbReference type="EC" id="3.5.4.2" evidence="3 8"/>
<dbReference type="RefSeq" id="WP_006036087.1">
    <property type="nucleotide sequence ID" value="NZ_AEDD01000001.1"/>
</dbReference>
<dbReference type="CDD" id="cd01295">
    <property type="entry name" value="AdeC"/>
    <property type="match status" value="1"/>
</dbReference>
<evidence type="ECO:0000256" key="6">
    <source>
        <dbReference type="ARBA" id="ARBA00047720"/>
    </source>
</evidence>
<name>E0I4M7_9BACL</name>
<evidence type="ECO:0000256" key="2">
    <source>
        <dbReference type="ARBA" id="ARBA00006773"/>
    </source>
</evidence>
<keyword evidence="4 8" id="KW-0378">Hydrolase</keyword>
<dbReference type="Proteomes" id="UP000005387">
    <property type="component" value="Unassembled WGS sequence"/>
</dbReference>
<dbReference type="AlphaFoldDB" id="E0I4M7"/>
<keyword evidence="12" id="KW-1185">Reference proteome</keyword>
<evidence type="ECO:0000259" key="10">
    <source>
        <dbReference type="Pfam" id="PF13382"/>
    </source>
</evidence>
<dbReference type="InterPro" id="IPR006680">
    <property type="entry name" value="Amidohydro-rel"/>
</dbReference>
<protein>
    <recommendedName>
        <fullName evidence="7 8">Adenine deaminase</fullName>
        <shortName evidence="8">Adenase</shortName>
        <shortName evidence="8">Adenine aminase</shortName>
        <ecNumber evidence="3 8">3.5.4.2</ecNumber>
    </recommendedName>
</protein>
<feature type="domain" description="Amidohydrolase-related" evidence="9">
    <location>
        <begin position="68"/>
        <end position="350"/>
    </location>
</feature>
<dbReference type="OrthoDB" id="9775607at2"/>
<dbReference type="GO" id="GO:0006146">
    <property type="term" value="P:adenine catabolic process"/>
    <property type="evidence" value="ECO:0007669"/>
    <property type="project" value="InterPro"/>
</dbReference>
<dbReference type="STRING" id="717606.PaecuDRAFT_0069"/>
<dbReference type="eggNOG" id="COG1001">
    <property type="taxonomic scope" value="Bacteria"/>
</dbReference>
<proteinExistence type="inferred from homology"/>
<dbReference type="Gene3D" id="3.20.20.140">
    <property type="entry name" value="Metal-dependent hydrolases"/>
    <property type="match status" value="1"/>
</dbReference>
<evidence type="ECO:0000256" key="1">
    <source>
        <dbReference type="ARBA" id="ARBA00001936"/>
    </source>
</evidence>
<dbReference type="SUPFAM" id="SSF51338">
    <property type="entry name" value="Composite domain of metallo-dependent hydrolases"/>
    <property type="match status" value="1"/>
</dbReference>
<evidence type="ECO:0000256" key="7">
    <source>
        <dbReference type="ARBA" id="ARBA00069718"/>
    </source>
</evidence>
<dbReference type="SUPFAM" id="SSF51556">
    <property type="entry name" value="Metallo-dependent hydrolases"/>
    <property type="match status" value="1"/>
</dbReference>
<evidence type="ECO:0000259" key="9">
    <source>
        <dbReference type="Pfam" id="PF01979"/>
    </source>
</evidence>
<evidence type="ECO:0000256" key="4">
    <source>
        <dbReference type="ARBA" id="ARBA00022801"/>
    </source>
</evidence>
<dbReference type="GO" id="GO:0000034">
    <property type="term" value="F:adenine deaminase activity"/>
    <property type="evidence" value="ECO:0007669"/>
    <property type="project" value="UniProtKB-UniRule"/>
</dbReference>
<dbReference type="HAMAP" id="MF_01518">
    <property type="entry name" value="Adenine_deamin"/>
    <property type="match status" value="1"/>
</dbReference>
<reference evidence="11 12" key="1">
    <citation type="submission" date="2010-07" db="EMBL/GenBank/DDBJ databases">
        <title>The draft genome of Paenibacillus curdlanolyticus YK9.</title>
        <authorList>
            <consortium name="US DOE Joint Genome Institute (JGI-PGF)"/>
            <person name="Lucas S."/>
            <person name="Copeland A."/>
            <person name="Lapidus A."/>
            <person name="Cheng J.-F."/>
            <person name="Bruce D."/>
            <person name="Goodwin L."/>
            <person name="Pitluck S."/>
            <person name="Land M.L."/>
            <person name="Hauser L."/>
            <person name="Chang Y.-J."/>
            <person name="Jeffries C."/>
            <person name="Anderson I.J."/>
            <person name="Johnson E."/>
            <person name="Loganathan U."/>
            <person name="Mulhopadhyay B."/>
            <person name="Kyrpides N."/>
            <person name="Woyke T.J."/>
        </authorList>
    </citation>
    <scope>NUCLEOTIDE SEQUENCE [LARGE SCALE GENOMIC DNA]</scope>
    <source>
        <strain evidence="11 12">YK9</strain>
    </source>
</reference>
<dbReference type="InterPro" id="IPR026912">
    <property type="entry name" value="Adenine_deam_C"/>
</dbReference>
<dbReference type="InterPro" id="IPR006679">
    <property type="entry name" value="Adenine_deam"/>
</dbReference>
<evidence type="ECO:0000256" key="5">
    <source>
        <dbReference type="ARBA" id="ARBA00023211"/>
    </source>
</evidence>
<sequence length="585" mass="62647">MHTIELLTKRIQVAGKKVPADLVIQNGTIVNVFTGEFMKGDIAVVDGIIAGVGSYREGKQIIDASGQWIVPGLIDGHVHIESSMLTPPQFARVVVQHGVTSVITDPHEIGNVMGAEGIQYMLDQSRNQPVDIYANLPSCVPCTPFETSGARLEADELRPFYFNDKVLGLAEVMDFPALASADSGLLQKLADAIELDAHIDGHAAGINREQLNLYMAAGIRTDHESVNAEEARHRLDLGMYVMIREGTAAKDLQALLPAVTPRNSRRCLFVTDDKLIDDLIEEGSVDHCVRLAIRFGLDPITAIQMATINAAECFGLRDRGAVAPGYIADFIIVDDLKSLSIRQVYKRGRCVYADGELQELALPAVEASDTHAVAPVQIRDRLKSITAADLRLAPASSTCNIIGIIPNSLVTSHIKAPVQLDEAGCFIASAAEDLMKLAVIERHHGTGNIGLGIVQGFGFAKGAIVSTVAHDSHNIICAGVSDADMVAAIAHVTATNGGLAVVADGEVLASLSLPVGGLMSSSSYQHVYSQMKELNRALRAIEAPEHFNPFLTLSFLALPVIPQLKLTDKGLFDFAVNSHIGIEAE</sequence>
<organism evidence="11 12">
    <name type="scientific">Paenibacillus curdlanolyticus YK9</name>
    <dbReference type="NCBI Taxonomy" id="717606"/>
    <lineage>
        <taxon>Bacteria</taxon>
        <taxon>Bacillati</taxon>
        <taxon>Bacillota</taxon>
        <taxon>Bacilli</taxon>
        <taxon>Bacillales</taxon>
        <taxon>Paenibacillaceae</taxon>
        <taxon>Paenibacillus</taxon>
    </lineage>
</organism>
<comment type="similarity">
    <text evidence="2 8">Belongs to the metallo-dependent hydrolases superfamily. Adenine deaminase family.</text>
</comment>
<evidence type="ECO:0000256" key="3">
    <source>
        <dbReference type="ARBA" id="ARBA00012782"/>
    </source>
</evidence>
<keyword evidence="5 8" id="KW-0464">Manganese</keyword>